<dbReference type="InterPro" id="IPR055803">
    <property type="entry name" value="DUF7379"/>
</dbReference>
<gene>
    <name evidence="3" type="ORF">QJ048_19660</name>
</gene>
<evidence type="ECO:0000259" key="2">
    <source>
        <dbReference type="Pfam" id="PF24096"/>
    </source>
</evidence>
<dbReference type="SUPFAM" id="SSF53474">
    <property type="entry name" value="alpha/beta-Hydrolases"/>
    <property type="match status" value="1"/>
</dbReference>
<comment type="caution">
    <text evidence="3">The sequence shown here is derived from an EMBL/GenBank/DDBJ whole genome shotgun (WGS) entry which is preliminary data.</text>
</comment>
<dbReference type="Gene3D" id="3.40.50.1820">
    <property type="entry name" value="alpha/beta hydrolase"/>
    <property type="match status" value="2"/>
</dbReference>
<dbReference type="RefSeq" id="WP_282336141.1">
    <property type="nucleotide sequence ID" value="NZ_JASBRG010000007.1"/>
</dbReference>
<dbReference type="InterPro" id="IPR003386">
    <property type="entry name" value="LACT/PDAT_acylTrfase"/>
</dbReference>
<dbReference type="Pfam" id="PF02450">
    <property type="entry name" value="LCAT"/>
    <property type="match status" value="1"/>
</dbReference>
<evidence type="ECO:0000259" key="1">
    <source>
        <dbReference type="Pfam" id="PF12770"/>
    </source>
</evidence>
<dbReference type="Proteomes" id="UP001226434">
    <property type="component" value="Unassembled WGS sequence"/>
</dbReference>
<dbReference type="Pfam" id="PF12770">
    <property type="entry name" value="CHAT"/>
    <property type="match status" value="1"/>
</dbReference>
<protein>
    <submittedName>
        <fullName evidence="3">CHAT domain-containing protein</fullName>
    </submittedName>
</protein>
<dbReference type="EMBL" id="JASBRG010000007">
    <property type="protein sequence ID" value="MDI3322018.1"/>
    <property type="molecule type" value="Genomic_DNA"/>
</dbReference>
<organism evidence="3 4">
    <name type="scientific">Pinibacter soli</name>
    <dbReference type="NCBI Taxonomy" id="3044211"/>
    <lineage>
        <taxon>Bacteria</taxon>
        <taxon>Pseudomonadati</taxon>
        <taxon>Bacteroidota</taxon>
        <taxon>Chitinophagia</taxon>
        <taxon>Chitinophagales</taxon>
        <taxon>Chitinophagaceae</taxon>
        <taxon>Pinibacter</taxon>
    </lineage>
</organism>
<feature type="domain" description="DUF7379" evidence="2">
    <location>
        <begin position="288"/>
        <end position="371"/>
    </location>
</feature>
<feature type="domain" description="CHAT" evidence="1">
    <location>
        <begin position="1170"/>
        <end position="1444"/>
    </location>
</feature>
<dbReference type="PANTHER" id="PTHR11440">
    <property type="entry name" value="LECITHIN-CHOLESTEROL ACYLTRANSFERASE-RELATED"/>
    <property type="match status" value="1"/>
</dbReference>
<sequence length="1800" mass="199606">MNELNPRQIVVKGEKIDNPNAAIEGAKLVDSYLIGAATRGAQETHPISLEKSDRLLQFVFEDDSSWMCDASTLHELFPDVNVPNRSGEFVVPNAIANVDSERGVVGQAALKLLNVFAKDAIPDGIKTIAAKLEGKLVEGKDRLCVLRKDFVLDKVNYEELSKDSPVLLFIHGTNSNTIGGFGKFDKNVDSWNYIHNTYKNVLAFEHRTLTISPLQNVLNFVTQLPEQANLNLHIISHSRGGLVGDILCRYSKDDDKSFLGFSDAQMRILQMEGRTEDINCIRELDKEFGKRKIKVKKFVRVACPAAGTRLASKRLDNIFNALFNFLGGSANVIGDVFKELIAETVKTKADVKTLPGIEAMSPDSPFIKVLNDRNEEASISAQSLAVISGNGAISLSLKSVGVILGKLFFQQRNDLVVNTDSMYLGTRRNGDIQYFFDQGGTVDHFSYFLNSKTNAAIIGALKTEDGKPIPGFASVSQYEVPASDRGLDHGELFPFTDVPSGKKPIVVLLPGIMGSNLSKGKDKLWLNYISALGGGLLKMERVDDKGITATSLISSSYKQLATRLSHNYDVVIYPFDWRKQLQDSAKDFNDKIVELLKFNQPIKIIGHSMGGVLVRDFIINHKETWTLLNKSEGFKLLFLGAPLGGSYRILTVLFGSDSIIHSLSMLDIRHTKKELISMFSTFPGILSLLPITTDGGNDFGKQKIWKEMANALGDGDWPLPSTEQLDIFAKYRDNILAKRDEIDYTNIVYIAGQDKATPCGYYNDMIPPRTELVFLSTAEGDQSVTWEMGIPKQMTEKYEKQVYYVNVSHGALANEPKIFDGIEQILSSGSTTLISNQKPLVRGGAESFRSPVTYNFDLSERGISNNVLGISNENIQRANQVPLSVSVSCGCLDYASHYIVAGHFANDGILYAEAAINSALNNNLVKRSALGIYPGDIGTNTIVAGNIQTDRIAGAIIVGLGEAGKLTPFLLSATVEKGVLKHLLDINSRKPDTSEVGLSALMIGCGYGGLTIDSSIKAIIEGVNSANTKMQGVQKDNEGVRLVQNLEFVELYEDKAFSCLYSLTRIESNENNTYNIRLVERKIREMFGAQKTLNLSAMTEAWWNRISVRFKKPKEVPADSKNVIKELPSIVFNAGTNEAREEEMELFSSTPLIDLFIEQMSTQNQWDATLAKTLFELMIPNQFKQNLKKNGSLLWVLDKDAAAYPWELLQDSVNDAKPLCINAGMIRQLATSSYRADIRRASTDLALVVADPVTNGFLPQLKGAEREGINVGKLLEVNNYPKVSLIGETAEKIIPEIYSKEFKIMHLAGHGLFNPADVNNSGMVIGKDLFLSVNAIKQMSTVPELVFINCCHLGKVNPDYEVYLQNRYKLAANIGTELIDMGVKAVIAAGWAVNDDAASEFAIRFYSEMMNGEAFGEAVKKARNTIYKDVNSNNTWGAYQCYGDPYYKLRNRASKSDAKQKAPVYLFKDEAEIQLINLRRNLDTRTISCEDSRVKLGLISDAIEKAEMSNGKTLEQQALIFYELADYASSVKQFDLLRAQELADFSVAALEKYCITKARDLVFTTGPLNASPSQLKQIDVIIGELKQLNNIKETSERLMLIAETYKKKALIAKNPNDKKAACDGAFEFYQQAISKKGDNISALCHFLLLDNLRPGKKPQTGSAIDKRWKIIRSRMNVLYSASDNRRLDYWESMEYFWCYLTCIILGPRPPIVPSGKDEAGVWQDLLNWCSYVWRNAASKGKHLDEIEALEALCDLLGVSSIESGNNLKSRVDNLKEGLEKQVWGGKAQTNEHVNSSSSRR</sequence>
<proteinExistence type="predicted"/>
<dbReference type="InterPro" id="IPR029058">
    <property type="entry name" value="AB_hydrolase_fold"/>
</dbReference>
<reference evidence="3 4" key="1">
    <citation type="submission" date="2023-05" db="EMBL/GenBank/DDBJ databases">
        <title>Genome sequence of Pinibacter sp. MAH-24.</title>
        <authorList>
            <person name="Huq M.A."/>
        </authorList>
    </citation>
    <scope>NUCLEOTIDE SEQUENCE [LARGE SCALE GENOMIC DNA]</scope>
    <source>
        <strain evidence="3 4">MAH-24</strain>
    </source>
</reference>
<evidence type="ECO:0000313" key="4">
    <source>
        <dbReference type="Proteomes" id="UP001226434"/>
    </source>
</evidence>
<keyword evidence="4" id="KW-1185">Reference proteome</keyword>
<feature type="domain" description="DUF7379" evidence="2">
    <location>
        <begin position="167"/>
        <end position="251"/>
    </location>
</feature>
<accession>A0ABT6RHK1</accession>
<name>A0ABT6RHK1_9BACT</name>
<dbReference type="Pfam" id="PF24096">
    <property type="entry name" value="DUF7379"/>
    <property type="match status" value="2"/>
</dbReference>
<dbReference type="InterPro" id="IPR024983">
    <property type="entry name" value="CHAT_dom"/>
</dbReference>
<evidence type="ECO:0000313" key="3">
    <source>
        <dbReference type="EMBL" id="MDI3322018.1"/>
    </source>
</evidence>